<evidence type="ECO:0000313" key="3">
    <source>
        <dbReference type="Proteomes" id="UP000789572"/>
    </source>
</evidence>
<feature type="region of interest" description="Disordered" evidence="1">
    <location>
        <begin position="152"/>
        <end position="178"/>
    </location>
</feature>
<dbReference type="EMBL" id="CAJVPJ010000227">
    <property type="protein sequence ID" value="CAG8498369.1"/>
    <property type="molecule type" value="Genomic_DNA"/>
</dbReference>
<evidence type="ECO:0000313" key="2">
    <source>
        <dbReference type="EMBL" id="CAG8498369.1"/>
    </source>
</evidence>
<dbReference type="AlphaFoldDB" id="A0A9N8ZJU3"/>
<dbReference type="OrthoDB" id="10369139at2759"/>
<protein>
    <submittedName>
        <fullName evidence="2">9130_t:CDS:1</fullName>
    </submittedName>
</protein>
<reference evidence="2" key="1">
    <citation type="submission" date="2021-06" db="EMBL/GenBank/DDBJ databases">
        <authorList>
            <person name="Kallberg Y."/>
            <person name="Tangrot J."/>
            <person name="Rosling A."/>
        </authorList>
    </citation>
    <scope>NUCLEOTIDE SEQUENCE</scope>
    <source>
        <strain evidence="2">IA702</strain>
    </source>
</reference>
<organism evidence="2 3">
    <name type="scientific">Paraglomus occultum</name>
    <dbReference type="NCBI Taxonomy" id="144539"/>
    <lineage>
        <taxon>Eukaryota</taxon>
        <taxon>Fungi</taxon>
        <taxon>Fungi incertae sedis</taxon>
        <taxon>Mucoromycota</taxon>
        <taxon>Glomeromycotina</taxon>
        <taxon>Glomeromycetes</taxon>
        <taxon>Paraglomerales</taxon>
        <taxon>Paraglomeraceae</taxon>
        <taxon>Paraglomus</taxon>
    </lineage>
</organism>
<proteinExistence type="predicted"/>
<evidence type="ECO:0000256" key="1">
    <source>
        <dbReference type="SAM" id="MobiDB-lite"/>
    </source>
</evidence>
<feature type="region of interest" description="Disordered" evidence="1">
    <location>
        <begin position="218"/>
        <end position="249"/>
    </location>
</feature>
<name>A0A9N8ZJU3_9GLOM</name>
<accession>A0A9N8ZJU3</accession>
<keyword evidence="3" id="KW-1185">Reference proteome</keyword>
<comment type="caution">
    <text evidence="2">The sequence shown here is derived from an EMBL/GenBank/DDBJ whole genome shotgun (WGS) entry which is preliminary data.</text>
</comment>
<sequence>MSDVPHKVDWSLIFNDKDEVYHTIHKIIEATHHKLHLRLGFEKGELLGPAKRQRKEAGPPRPQNPYTIFVLEVNTDDPSNLDILFDLNDETLQQMYENAKAFLELEGVICEEESKTFVGIKMEETRDYKTVEESMPSIVSHESEPFEANVAVASTKKRKKERPGNNTRGDNNGKRSKLSGVDYNKLARVVWDEHFGLKMLYEIIAYYGLLHHKENNPDYKFTPKRRSKNSSVDQRNSRDGEPDGSDSEENAIHQECSYIVPDVPMVPTDVQGHTCIRDICGLNGHVDPAVSYE</sequence>
<dbReference type="Proteomes" id="UP000789572">
    <property type="component" value="Unassembled WGS sequence"/>
</dbReference>
<gene>
    <name evidence="2" type="ORF">POCULU_LOCUS2441</name>
</gene>